<comment type="caution">
    <text evidence="1">The sequence shown here is derived from an EMBL/GenBank/DDBJ whole genome shotgun (WGS) entry which is preliminary data.</text>
</comment>
<feature type="non-terminal residue" evidence="1">
    <location>
        <position position="1"/>
    </location>
</feature>
<gene>
    <name evidence="1" type="ORF">CYMTET_28791</name>
</gene>
<organism evidence="1 2">
    <name type="scientific">Cymbomonas tetramitiformis</name>
    <dbReference type="NCBI Taxonomy" id="36881"/>
    <lineage>
        <taxon>Eukaryota</taxon>
        <taxon>Viridiplantae</taxon>
        <taxon>Chlorophyta</taxon>
        <taxon>Pyramimonadophyceae</taxon>
        <taxon>Pyramimonadales</taxon>
        <taxon>Pyramimonadaceae</taxon>
        <taxon>Cymbomonas</taxon>
    </lineage>
</organism>
<proteinExistence type="predicted"/>
<dbReference type="Proteomes" id="UP001190700">
    <property type="component" value="Unassembled WGS sequence"/>
</dbReference>
<protein>
    <submittedName>
        <fullName evidence="1">Uncharacterized protein</fullName>
    </submittedName>
</protein>
<evidence type="ECO:0000313" key="2">
    <source>
        <dbReference type="Proteomes" id="UP001190700"/>
    </source>
</evidence>
<dbReference type="AlphaFoldDB" id="A0AAE0FMJ0"/>
<reference evidence="1 2" key="1">
    <citation type="journal article" date="2015" name="Genome Biol. Evol.">
        <title>Comparative Genomics of a Bacterivorous Green Alga Reveals Evolutionary Causalities and Consequences of Phago-Mixotrophic Mode of Nutrition.</title>
        <authorList>
            <person name="Burns J.A."/>
            <person name="Paasch A."/>
            <person name="Narechania A."/>
            <person name="Kim E."/>
        </authorList>
    </citation>
    <scope>NUCLEOTIDE SEQUENCE [LARGE SCALE GENOMIC DNA]</scope>
    <source>
        <strain evidence="1 2">PLY_AMNH</strain>
    </source>
</reference>
<evidence type="ECO:0000313" key="1">
    <source>
        <dbReference type="EMBL" id="KAK3262348.1"/>
    </source>
</evidence>
<keyword evidence="2" id="KW-1185">Reference proteome</keyword>
<name>A0AAE0FMJ0_9CHLO</name>
<accession>A0AAE0FMJ0</accession>
<dbReference type="EMBL" id="LGRX02016277">
    <property type="protein sequence ID" value="KAK3262348.1"/>
    <property type="molecule type" value="Genomic_DNA"/>
</dbReference>
<sequence length="98" mass="10221">EVRQVLESLRDLVVGSNVLKSDWEAARFDVLAGFAAIAGPLQTVPQEVLDATRELAALGLLEEGAAAAAGLRTVTEEQLQQALMGTLSPEAVLKPAGP</sequence>